<name>A0A5B7EZ53_PORTR</name>
<keyword evidence="2" id="KW-1185">Reference proteome</keyword>
<reference evidence="1 2" key="1">
    <citation type="submission" date="2019-05" db="EMBL/GenBank/DDBJ databases">
        <title>Another draft genome of Portunus trituberculatus and its Hox gene families provides insights of decapod evolution.</title>
        <authorList>
            <person name="Jeong J.-H."/>
            <person name="Song I."/>
            <person name="Kim S."/>
            <person name="Choi T."/>
            <person name="Kim D."/>
            <person name="Ryu S."/>
            <person name="Kim W."/>
        </authorList>
    </citation>
    <scope>NUCLEOTIDE SEQUENCE [LARGE SCALE GENOMIC DNA]</scope>
    <source>
        <tissue evidence="1">Muscle</tissue>
    </source>
</reference>
<dbReference type="AlphaFoldDB" id="A0A5B7EZ53"/>
<proteinExistence type="predicted"/>
<dbReference type="Proteomes" id="UP000324222">
    <property type="component" value="Unassembled WGS sequence"/>
</dbReference>
<evidence type="ECO:0000313" key="2">
    <source>
        <dbReference type="Proteomes" id="UP000324222"/>
    </source>
</evidence>
<evidence type="ECO:0000313" key="1">
    <source>
        <dbReference type="EMBL" id="MPC38143.1"/>
    </source>
</evidence>
<comment type="caution">
    <text evidence="1">The sequence shown here is derived from an EMBL/GenBank/DDBJ whole genome shotgun (WGS) entry which is preliminary data.</text>
</comment>
<organism evidence="1 2">
    <name type="scientific">Portunus trituberculatus</name>
    <name type="common">Swimming crab</name>
    <name type="synonym">Neptunus trituberculatus</name>
    <dbReference type="NCBI Taxonomy" id="210409"/>
    <lineage>
        <taxon>Eukaryota</taxon>
        <taxon>Metazoa</taxon>
        <taxon>Ecdysozoa</taxon>
        <taxon>Arthropoda</taxon>
        <taxon>Crustacea</taxon>
        <taxon>Multicrustacea</taxon>
        <taxon>Malacostraca</taxon>
        <taxon>Eumalacostraca</taxon>
        <taxon>Eucarida</taxon>
        <taxon>Decapoda</taxon>
        <taxon>Pleocyemata</taxon>
        <taxon>Brachyura</taxon>
        <taxon>Eubrachyura</taxon>
        <taxon>Portunoidea</taxon>
        <taxon>Portunidae</taxon>
        <taxon>Portuninae</taxon>
        <taxon>Portunus</taxon>
    </lineage>
</organism>
<dbReference type="EMBL" id="VSRR010003990">
    <property type="protein sequence ID" value="MPC38143.1"/>
    <property type="molecule type" value="Genomic_DNA"/>
</dbReference>
<sequence length="59" mass="6282">MATETTTPPAAAATTTTTLPTVGRFSQQNEGHCIARCSYRTAQGPTRCSCVLKMHKALI</sequence>
<protein>
    <submittedName>
        <fullName evidence="1">Uncharacterized protein</fullName>
    </submittedName>
</protein>
<gene>
    <name evidence="1" type="ORF">E2C01_031647</name>
</gene>
<accession>A0A5B7EZ53</accession>